<evidence type="ECO:0000256" key="1">
    <source>
        <dbReference type="SAM" id="Phobius"/>
    </source>
</evidence>
<name>A0ABN1PYS6_9ACTN</name>
<feature type="transmembrane region" description="Helical" evidence="1">
    <location>
        <begin position="58"/>
        <end position="77"/>
    </location>
</feature>
<dbReference type="EMBL" id="BAAAHH010000001">
    <property type="protein sequence ID" value="GAA0935305.1"/>
    <property type="molecule type" value="Genomic_DNA"/>
</dbReference>
<gene>
    <name evidence="2" type="ORF">GCM10009550_00280</name>
</gene>
<sequence length="111" mass="11373">MSLKYSYEAAVAFLAGLAALLAPDLWADGAGRAPLMVLGVLLVLAGLYGLLGAAGPGAWTVTAFAALLFTAPWAWQFTGHDGAAWTAWIAGGAAVIVALYTLYTANRTSEA</sequence>
<evidence type="ECO:0000313" key="2">
    <source>
        <dbReference type="EMBL" id="GAA0935305.1"/>
    </source>
</evidence>
<feature type="transmembrane region" description="Helical" evidence="1">
    <location>
        <begin position="7"/>
        <end position="27"/>
    </location>
</feature>
<evidence type="ECO:0008006" key="4">
    <source>
        <dbReference type="Google" id="ProtNLM"/>
    </source>
</evidence>
<reference evidence="2 3" key="1">
    <citation type="journal article" date="2019" name="Int. J. Syst. Evol. Microbiol.">
        <title>The Global Catalogue of Microorganisms (GCM) 10K type strain sequencing project: providing services to taxonomists for standard genome sequencing and annotation.</title>
        <authorList>
            <consortium name="The Broad Institute Genomics Platform"/>
            <consortium name="The Broad Institute Genome Sequencing Center for Infectious Disease"/>
            <person name="Wu L."/>
            <person name="Ma J."/>
        </authorList>
    </citation>
    <scope>NUCLEOTIDE SEQUENCE [LARGE SCALE GENOMIC DNA]</scope>
    <source>
        <strain evidence="2 3">JCM 10696</strain>
    </source>
</reference>
<keyword evidence="3" id="KW-1185">Reference proteome</keyword>
<organism evidence="2 3">
    <name type="scientific">Actinocorallia libanotica</name>
    <dbReference type="NCBI Taxonomy" id="46162"/>
    <lineage>
        <taxon>Bacteria</taxon>
        <taxon>Bacillati</taxon>
        <taxon>Actinomycetota</taxon>
        <taxon>Actinomycetes</taxon>
        <taxon>Streptosporangiales</taxon>
        <taxon>Thermomonosporaceae</taxon>
        <taxon>Actinocorallia</taxon>
    </lineage>
</organism>
<keyword evidence="1" id="KW-0812">Transmembrane</keyword>
<feature type="transmembrane region" description="Helical" evidence="1">
    <location>
        <begin position="83"/>
        <end position="103"/>
    </location>
</feature>
<comment type="caution">
    <text evidence="2">The sequence shown here is derived from an EMBL/GenBank/DDBJ whole genome shotgun (WGS) entry which is preliminary data.</text>
</comment>
<keyword evidence="1" id="KW-0472">Membrane</keyword>
<proteinExistence type="predicted"/>
<evidence type="ECO:0000313" key="3">
    <source>
        <dbReference type="Proteomes" id="UP001500665"/>
    </source>
</evidence>
<protein>
    <recommendedName>
        <fullName evidence="4">SPW repeat-containing protein</fullName>
    </recommendedName>
</protein>
<keyword evidence="1" id="KW-1133">Transmembrane helix</keyword>
<feature type="transmembrane region" description="Helical" evidence="1">
    <location>
        <begin position="33"/>
        <end position="51"/>
    </location>
</feature>
<dbReference type="RefSeq" id="WP_344235291.1">
    <property type="nucleotide sequence ID" value="NZ_BAAAHH010000001.1"/>
</dbReference>
<accession>A0ABN1PYS6</accession>
<dbReference type="Proteomes" id="UP001500665">
    <property type="component" value="Unassembled WGS sequence"/>
</dbReference>